<proteinExistence type="predicted"/>
<dbReference type="InterPro" id="IPR036910">
    <property type="entry name" value="HMG_box_dom_sf"/>
</dbReference>
<dbReference type="Pfam" id="PF00505">
    <property type="entry name" value="HMG_box"/>
    <property type="match status" value="1"/>
</dbReference>
<keyword evidence="6" id="KW-1185">Reference proteome</keyword>
<evidence type="ECO:0000256" key="2">
    <source>
        <dbReference type="PROSITE-ProRule" id="PRU00267"/>
    </source>
</evidence>
<sequence length="98" mass="11190">MGRPRKDDGETSIKRVKKVGGAKDPNMPKRGQSAFFHWLNENRTRLKNENPGASVGQIGKLAGAEWGKLTDKSKWEKLASEDRKRYEKEMTVYKAQQL</sequence>
<protein>
    <recommendedName>
        <fullName evidence="4">HMG box domain-containing protein</fullName>
    </recommendedName>
</protein>
<dbReference type="GO" id="GO:0006357">
    <property type="term" value="P:regulation of transcription by RNA polymerase II"/>
    <property type="evidence" value="ECO:0007669"/>
    <property type="project" value="TreeGrafter"/>
</dbReference>
<feature type="domain" description="HMG box" evidence="4">
    <location>
        <begin position="28"/>
        <end position="94"/>
    </location>
</feature>
<reference evidence="5" key="1">
    <citation type="submission" date="2023-06" db="EMBL/GenBank/DDBJ databases">
        <authorList>
            <person name="Delattre M."/>
        </authorList>
    </citation>
    <scope>NUCLEOTIDE SEQUENCE</scope>
    <source>
        <strain evidence="5">AF72</strain>
    </source>
</reference>
<dbReference type="SUPFAM" id="SSF47095">
    <property type="entry name" value="HMG-box"/>
    <property type="match status" value="1"/>
</dbReference>
<dbReference type="PANTHER" id="PTHR48112">
    <property type="entry name" value="HIGH MOBILITY GROUP PROTEIN DSP1"/>
    <property type="match status" value="1"/>
</dbReference>
<dbReference type="Proteomes" id="UP001177023">
    <property type="component" value="Unassembled WGS sequence"/>
</dbReference>
<evidence type="ECO:0000313" key="5">
    <source>
        <dbReference type="EMBL" id="CAJ0579011.1"/>
    </source>
</evidence>
<evidence type="ECO:0000259" key="4">
    <source>
        <dbReference type="PROSITE" id="PS50118"/>
    </source>
</evidence>
<dbReference type="EMBL" id="CATQJA010002655">
    <property type="protein sequence ID" value="CAJ0579011.1"/>
    <property type="molecule type" value="Genomic_DNA"/>
</dbReference>
<feature type="region of interest" description="Disordered" evidence="3">
    <location>
        <begin position="1"/>
        <end position="31"/>
    </location>
</feature>
<evidence type="ECO:0000256" key="1">
    <source>
        <dbReference type="ARBA" id="ARBA00023125"/>
    </source>
</evidence>
<dbReference type="InterPro" id="IPR009071">
    <property type="entry name" value="HMG_box_dom"/>
</dbReference>
<feature type="compositionally biased region" description="Basic and acidic residues" evidence="3">
    <location>
        <begin position="1"/>
        <end position="13"/>
    </location>
</feature>
<dbReference type="PROSITE" id="PS50118">
    <property type="entry name" value="HMG_BOX_2"/>
    <property type="match status" value="1"/>
</dbReference>
<dbReference type="AlphaFoldDB" id="A0AA36D1M5"/>
<keyword evidence="1 2" id="KW-0238">DNA-binding</keyword>
<accession>A0AA36D1M5</accession>
<feature type="non-terminal residue" evidence="5">
    <location>
        <position position="1"/>
    </location>
</feature>
<dbReference type="SMART" id="SM00398">
    <property type="entry name" value="HMG"/>
    <property type="match status" value="1"/>
</dbReference>
<name>A0AA36D1M5_9BILA</name>
<dbReference type="Gene3D" id="1.10.30.10">
    <property type="entry name" value="High mobility group box domain"/>
    <property type="match status" value="1"/>
</dbReference>
<dbReference type="GO" id="GO:0003677">
    <property type="term" value="F:DNA binding"/>
    <property type="evidence" value="ECO:0007669"/>
    <property type="project" value="UniProtKB-UniRule"/>
</dbReference>
<gene>
    <name evidence="5" type="ORF">MSPICULIGERA_LOCUS17246</name>
</gene>
<dbReference type="PANTHER" id="PTHR48112:SF22">
    <property type="entry name" value="MITOCHONDRIAL TRANSCRIPTION FACTOR A, ISOFORM B"/>
    <property type="match status" value="1"/>
</dbReference>
<dbReference type="GO" id="GO:0005634">
    <property type="term" value="C:nucleus"/>
    <property type="evidence" value="ECO:0007669"/>
    <property type="project" value="UniProtKB-UniRule"/>
</dbReference>
<keyword evidence="2" id="KW-0539">Nucleus</keyword>
<feature type="DNA-binding region" description="HMG box" evidence="2">
    <location>
        <begin position="28"/>
        <end position="94"/>
    </location>
</feature>
<organism evidence="5 6">
    <name type="scientific">Mesorhabditis spiculigera</name>
    <dbReference type="NCBI Taxonomy" id="96644"/>
    <lineage>
        <taxon>Eukaryota</taxon>
        <taxon>Metazoa</taxon>
        <taxon>Ecdysozoa</taxon>
        <taxon>Nematoda</taxon>
        <taxon>Chromadorea</taxon>
        <taxon>Rhabditida</taxon>
        <taxon>Rhabditina</taxon>
        <taxon>Rhabditomorpha</taxon>
        <taxon>Rhabditoidea</taxon>
        <taxon>Rhabditidae</taxon>
        <taxon>Mesorhabditinae</taxon>
        <taxon>Mesorhabditis</taxon>
    </lineage>
</organism>
<dbReference type="InterPro" id="IPR050342">
    <property type="entry name" value="HMGB"/>
</dbReference>
<evidence type="ECO:0000256" key="3">
    <source>
        <dbReference type="SAM" id="MobiDB-lite"/>
    </source>
</evidence>
<comment type="caution">
    <text evidence="5">The sequence shown here is derived from an EMBL/GenBank/DDBJ whole genome shotgun (WGS) entry which is preliminary data.</text>
</comment>
<evidence type="ECO:0000313" key="6">
    <source>
        <dbReference type="Proteomes" id="UP001177023"/>
    </source>
</evidence>